<keyword evidence="6" id="KW-1185">Reference proteome</keyword>
<dbReference type="PANTHER" id="PTHR11715">
    <property type="entry name" value="GLYCINE CLEAVAGE SYSTEM H PROTEIN"/>
    <property type="match status" value="1"/>
</dbReference>
<dbReference type="Pfam" id="PF01597">
    <property type="entry name" value="GCV_H"/>
    <property type="match status" value="1"/>
</dbReference>
<dbReference type="InterPro" id="IPR002930">
    <property type="entry name" value="GCV_H"/>
</dbReference>
<evidence type="ECO:0000256" key="2">
    <source>
        <dbReference type="ARBA" id="ARBA00022823"/>
    </source>
</evidence>
<dbReference type="InterPro" id="IPR017453">
    <property type="entry name" value="GCV_H_sub"/>
</dbReference>
<feature type="domain" description="Lipoyl-binding" evidence="4">
    <location>
        <begin position="34"/>
        <end position="116"/>
    </location>
</feature>
<reference evidence="5 6" key="1">
    <citation type="submission" date="2023-08" db="EMBL/GenBank/DDBJ databases">
        <authorList>
            <person name="Girao M."/>
            <person name="Carvalho M.F."/>
        </authorList>
    </citation>
    <scope>NUCLEOTIDE SEQUENCE [LARGE SCALE GENOMIC DNA]</scope>
    <source>
        <strain evidence="5 6">CC-R104</strain>
    </source>
</reference>
<keyword evidence="2 3" id="KW-0450">Lipoyl</keyword>
<dbReference type="Gene3D" id="2.40.50.100">
    <property type="match status" value="1"/>
</dbReference>
<comment type="caution">
    <text evidence="5">The sequence shown here is derived from an EMBL/GenBank/DDBJ whole genome shotgun (WGS) entry which is preliminary data.</text>
</comment>
<sequence>MSPPKGPPVSELQTPAELHYTAEHEWLQRTGTATARIGITDYAQSQLGDVVFVQLPDVDSQLTAGESFGEVESTKSVSDVFAPLTAKVVTVNTELESNPELVNSDPYGAGWLVEVEVAGEADLDAALEHTLDADGYREITES</sequence>
<protein>
    <recommendedName>
        <fullName evidence="3">Glycine cleavage system H protein</fullName>
    </recommendedName>
</protein>
<dbReference type="NCBIfam" id="NF002270">
    <property type="entry name" value="PRK01202.1"/>
    <property type="match status" value="1"/>
</dbReference>
<comment type="subunit">
    <text evidence="3">The glycine cleavage system is composed of four proteins: P, T, L and H.</text>
</comment>
<dbReference type="NCBIfam" id="TIGR00527">
    <property type="entry name" value="gcvH"/>
    <property type="match status" value="1"/>
</dbReference>
<dbReference type="Proteomes" id="UP001331936">
    <property type="component" value="Unassembled WGS sequence"/>
</dbReference>
<comment type="cofactor">
    <cofactor evidence="3">
        <name>(R)-lipoate</name>
        <dbReference type="ChEBI" id="CHEBI:83088"/>
    </cofactor>
    <text evidence="3">Binds 1 lipoyl cofactor covalently.</text>
</comment>
<feature type="modified residue" description="N6-lipoyllysine" evidence="3">
    <location>
        <position position="75"/>
    </location>
</feature>
<gene>
    <name evidence="3 5" type="primary">gcvH</name>
    <name evidence="5" type="ORF">Q8814_18870</name>
</gene>
<dbReference type="HAMAP" id="MF_00272">
    <property type="entry name" value="GcvH"/>
    <property type="match status" value="1"/>
</dbReference>
<proteinExistence type="inferred from homology"/>
<dbReference type="EMBL" id="JAUZMZ010000123">
    <property type="protein sequence ID" value="MEE2034149.1"/>
    <property type="molecule type" value="Genomic_DNA"/>
</dbReference>
<organism evidence="5 6">
    <name type="scientific">Rhodococcus chondri</name>
    <dbReference type="NCBI Taxonomy" id="3065941"/>
    <lineage>
        <taxon>Bacteria</taxon>
        <taxon>Bacillati</taxon>
        <taxon>Actinomycetota</taxon>
        <taxon>Actinomycetes</taxon>
        <taxon>Mycobacteriales</taxon>
        <taxon>Nocardiaceae</taxon>
        <taxon>Rhodococcus</taxon>
    </lineage>
</organism>
<dbReference type="RefSeq" id="WP_330153521.1">
    <property type="nucleotide sequence ID" value="NZ_JAUZMZ010000123.1"/>
</dbReference>
<name>A0ABU7JW64_9NOCA</name>
<dbReference type="PROSITE" id="PS50968">
    <property type="entry name" value="BIOTINYL_LIPOYL"/>
    <property type="match status" value="1"/>
</dbReference>
<dbReference type="InterPro" id="IPR011053">
    <property type="entry name" value="Single_hybrid_motif"/>
</dbReference>
<dbReference type="CDD" id="cd06848">
    <property type="entry name" value="GCS_H"/>
    <property type="match status" value="1"/>
</dbReference>
<dbReference type="InterPro" id="IPR000089">
    <property type="entry name" value="Biotin_lipoyl"/>
</dbReference>
<dbReference type="PANTHER" id="PTHR11715:SF3">
    <property type="entry name" value="GLYCINE CLEAVAGE SYSTEM H PROTEIN-RELATED"/>
    <property type="match status" value="1"/>
</dbReference>
<dbReference type="InterPro" id="IPR033753">
    <property type="entry name" value="GCV_H/Fam206"/>
</dbReference>
<evidence type="ECO:0000256" key="3">
    <source>
        <dbReference type="HAMAP-Rule" id="MF_00272"/>
    </source>
</evidence>
<dbReference type="SUPFAM" id="SSF51230">
    <property type="entry name" value="Single hybrid motif"/>
    <property type="match status" value="1"/>
</dbReference>
<evidence type="ECO:0000256" key="1">
    <source>
        <dbReference type="ARBA" id="ARBA00009249"/>
    </source>
</evidence>
<accession>A0ABU7JW64</accession>
<comment type="function">
    <text evidence="3">The glycine cleavage system catalyzes the degradation of glycine. The H protein shuttles the methylamine group of glycine from the P protein to the T protein.</text>
</comment>
<evidence type="ECO:0000313" key="5">
    <source>
        <dbReference type="EMBL" id="MEE2034149.1"/>
    </source>
</evidence>
<evidence type="ECO:0000313" key="6">
    <source>
        <dbReference type="Proteomes" id="UP001331936"/>
    </source>
</evidence>
<evidence type="ECO:0000259" key="4">
    <source>
        <dbReference type="PROSITE" id="PS50968"/>
    </source>
</evidence>
<comment type="similarity">
    <text evidence="1 3">Belongs to the GcvH family.</text>
</comment>